<feature type="compositionally biased region" description="Basic and acidic residues" evidence="5">
    <location>
        <begin position="104"/>
        <end position="114"/>
    </location>
</feature>
<protein>
    <recommendedName>
        <fullName evidence="6">C3H1-type domain-containing protein</fullName>
    </recommendedName>
</protein>
<feature type="region of interest" description="Disordered" evidence="5">
    <location>
        <begin position="38"/>
        <end position="65"/>
    </location>
</feature>
<reference evidence="7" key="1">
    <citation type="journal article" date="2021" name="Nat. Commun.">
        <title>Genetic determinants of endophytism in the Arabidopsis root mycobiome.</title>
        <authorList>
            <person name="Mesny F."/>
            <person name="Miyauchi S."/>
            <person name="Thiergart T."/>
            <person name="Pickel B."/>
            <person name="Atanasova L."/>
            <person name="Karlsson M."/>
            <person name="Huettel B."/>
            <person name="Barry K.W."/>
            <person name="Haridas S."/>
            <person name="Chen C."/>
            <person name="Bauer D."/>
            <person name="Andreopoulos W."/>
            <person name="Pangilinan J."/>
            <person name="LaButti K."/>
            <person name="Riley R."/>
            <person name="Lipzen A."/>
            <person name="Clum A."/>
            <person name="Drula E."/>
            <person name="Henrissat B."/>
            <person name="Kohler A."/>
            <person name="Grigoriev I.V."/>
            <person name="Martin F.M."/>
            <person name="Hacquard S."/>
        </authorList>
    </citation>
    <scope>NUCLEOTIDE SEQUENCE</scope>
    <source>
        <strain evidence="7">MPI-CAGE-CH-0243</strain>
    </source>
</reference>
<dbReference type="Gene3D" id="4.10.1000.10">
    <property type="entry name" value="Zinc finger, CCCH-type"/>
    <property type="match status" value="2"/>
</dbReference>
<dbReference type="SUPFAM" id="SSF90229">
    <property type="entry name" value="CCCH zinc finger"/>
    <property type="match status" value="1"/>
</dbReference>
<evidence type="ECO:0000259" key="6">
    <source>
        <dbReference type="PROSITE" id="PS50103"/>
    </source>
</evidence>
<dbReference type="InterPro" id="IPR036855">
    <property type="entry name" value="Znf_CCCH_sf"/>
</dbReference>
<comment type="caution">
    <text evidence="7">The sequence shown here is derived from an EMBL/GenBank/DDBJ whole genome shotgun (WGS) entry which is preliminary data.</text>
</comment>
<evidence type="ECO:0000256" key="3">
    <source>
        <dbReference type="ARBA" id="ARBA00022833"/>
    </source>
</evidence>
<feature type="domain" description="C3H1-type" evidence="6">
    <location>
        <begin position="172"/>
        <end position="198"/>
    </location>
</feature>
<dbReference type="SMART" id="SM00356">
    <property type="entry name" value="ZnF_C3H1"/>
    <property type="match status" value="4"/>
</dbReference>
<dbReference type="Proteomes" id="UP000700596">
    <property type="component" value="Unassembled WGS sequence"/>
</dbReference>
<keyword evidence="8" id="KW-1185">Reference proteome</keyword>
<name>A0A9P9DQW4_9PLEO</name>
<feature type="zinc finger region" description="C3H1-type" evidence="4">
    <location>
        <begin position="172"/>
        <end position="198"/>
    </location>
</feature>
<evidence type="ECO:0000313" key="7">
    <source>
        <dbReference type="EMBL" id="KAH7124060.1"/>
    </source>
</evidence>
<dbReference type="EMBL" id="JAGMWT010000008">
    <property type="protein sequence ID" value="KAH7124060.1"/>
    <property type="molecule type" value="Genomic_DNA"/>
</dbReference>
<gene>
    <name evidence="7" type="ORF">B0J11DRAFT_530595</name>
</gene>
<keyword evidence="1 4" id="KW-0479">Metal-binding</keyword>
<evidence type="ECO:0000256" key="2">
    <source>
        <dbReference type="ARBA" id="ARBA00022771"/>
    </source>
</evidence>
<feature type="zinc finger region" description="C3H1-type" evidence="4">
    <location>
        <begin position="143"/>
        <end position="171"/>
    </location>
</feature>
<dbReference type="AlphaFoldDB" id="A0A9P9DQW4"/>
<dbReference type="InterPro" id="IPR000571">
    <property type="entry name" value="Znf_CCCH"/>
</dbReference>
<proteinExistence type="predicted"/>
<keyword evidence="3 4" id="KW-0862">Zinc</keyword>
<keyword evidence="2 4" id="KW-0863">Zinc-finger</keyword>
<dbReference type="PANTHER" id="PTHR46156">
    <property type="entry name" value="CCCH ZINGC FINGER"/>
    <property type="match status" value="1"/>
</dbReference>
<dbReference type="PANTHER" id="PTHR46156:SF1">
    <property type="entry name" value="ZINC FINGER CCCH DOMAIN-CONTAINING PROTEIN 3"/>
    <property type="match status" value="1"/>
</dbReference>
<feature type="compositionally biased region" description="Polar residues" evidence="5">
    <location>
        <begin position="85"/>
        <end position="98"/>
    </location>
</feature>
<dbReference type="PROSITE" id="PS50103">
    <property type="entry name" value="ZF_C3H1"/>
    <property type="match status" value="3"/>
</dbReference>
<evidence type="ECO:0000256" key="5">
    <source>
        <dbReference type="SAM" id="MobiDB-lite"/>
    </source>
</evidence>
<feature type="domain" description="C3H1-type" evidence="6">
    <location>
        <begin position="199"/>
        <end position="227"/>
    </location>
</feature>
<dbReference type="GO" id="GO:0005634">
    <property type="term" value="C:nucleus"/>
    <property type="evidence" value="ECO:0007669"/>
    <property type="project" value="TreeGrafter"/>
</dbReference>
<organism evidence="7 8">
    <name type="scientific">Dendryphion nanum</name>
    <dbReference type="NCBI Taxonomy" id="256645"/>
    <lineage>
        <taxon>Eukaryota</taxon>
        <taxon>Fungi</taxon>
        <taxon>Dikarya</taxon>
        <taxon>Ascomycota</taxon>
        <taxon>Pezizomycotina</taxon>
        <taxon>Dothideomycetes</taxon>
        <taxon>Pleosporomycetidae</taxon>
        <taxon>Pleosporales</taxon>
        <taxon>Torulaceae</taxon>
        <taxon>Dendryphion</taxon>
    </lineage>
</organism>
<feature type="zinc finger region" description="C3H1-type" evidence="4">
    <location>
        <begin position="199"/>
        <end position="227"/>
    </location>
</feature>
<dbReference type="GO" id="GO:0008270">
    <property type="term" value="F:zinc ion binding"/>
    <property type="evidence" value="ECO:0007669"/>
    <property type="project" value="UniProtKB-KW"/>
</dbReference>
<feature type="domain" description="C3H1-type" evidence="6">
    <location>
        <begin position="143"/>
        <end position="171"/>
    </location>
</feature>
<accession>A0A9P9DQW4</accession>
<evidence type="ECO:0000256" key="1">
    <source>
        <dbReference type="ARBA" id="ARBA00022723"/>
    </source>
</evidence>
<dbReference type="OrthoDB" id="410307at2759"/>
<dbReference type="FunFam" id="4.10.1000.10:FF:000035">
    <property type="entry name" value="CCCH zinc finger protein, variant"/>
    <property type="match status" value="1"/>
</dbReference>
<sequence>MALPPRPFLTEDQMRALTPEEQAQAIAEWSSYNARLRMEQEQRTAQGSYRGATRGRGRGGRGYYGYSPYQPYPPKYTNISANFQSTKTTAPNSPSHQPVASAHPRLETKKKEEPIEVKSKTPCSVFTATGVCKRNHCTHLHDPDKTAICKTFLFKDNCSNGNSCALSHEPNPHRSPHCIHFLNDSCNKDRCHYAHVHVNSAAPVCDAFARLGYCEKGAECTDRHAFECPDFTNKGSCEVKGCRLPHIVHAGRLRKAARAYSSEIESRQPSGSPGTDEDAVVQDVLSDPVDAHALTQQADFIPLES</sequence>
<evidence type="ECO:0000313" key="8">
    <source>
        <dbReference type="Proteomes" id="UP000700596"/>
    </source>
</evidence>
<evidence type="ECO:0000256" key="4">
    <source>
        <dbReference type="PROSITE-ProRule" id="PRU00723"/>
    </source>
</evidence>
<feature type="region of interest" description="Disordered" evidence="5">
    <location>
        <begin position="85"/>
        <end position="114"/>
    </location>
</feature>